<evidence type="ECO:0000259" key="7">
    <source>
        <dbReference type="PROSITE" id="PS50893"/>
    </source>
</evidence>
<evidence type="ECO:0000256" key="5">
    <source>
        <dbReference type="ARBA" id="ARBA00022840"/>
    </source>
</evidence>
<dbReference type="InterPro" id="IPR003439">
    <property type="entry name" value="ABC_transporter-like_ATP-bd"/>
</dbReference>
<dbReference type="SMART" id="SM00382">
    <property type="entry name" value="AAA"/>
    <property type="match status" value="1"/>
</dbReference>
<dbReference type="GO" id="GO:0008239">
    <property type="term" value="F:dipeptidyl-peptidase activity"/>
    <property type="evidence" value="ECO:0007669"/>
    <property type="project" value="InterPro"/>
</dbReference>
<keyword evidence="9" id="KW-1185">Reference proteome</keyword>
<evidence type="ECO:0000256" key="4">
    <source>
        <dbReference type="ARBA" id="ARBA00022801"/>
    </source>
</evidence>
<dbReference type="PANTHER" id="PTHR43335">
    <property type="entry name" value="ABC TRANSPORTER, ATP-BINDING PROTEIN"/>
    <property type="match status" value="1"/>
</dbReference>
<dbReference type="SUPFAM" id="SSF52540">
    <property type="entry name" value="P-loop containing nucleoside triphosphate hydrolases"/>
    <property type="match status" value="1"/>
</dbReference>
<feature type="transmembrane region" description="Helical" evidence="6">
    <location>
        <begin position="542"/>
        <end position="564"/>
    </location>
</feature>
<dbReference type="OrthoDB" id="9804819at2"/>
<dbReference type="Gene3D" id="2.60.120.260">
    <property type="entry name" value="Galactose-binding domain-like"/>
    <property type="match status" value="1"/>
</dbReference>
<dbReference type="EMBL" id="VOBR01000018">
    <property type="protein sequence ID" value="TWP48933.1"/>
    <property type="molecule type" value="Genomic_DNA"/>
</dbReference>
<dbReference type="InterPro" id="IPR017871">
    <property type="entry name" value="ABC_transporter-like_CS"/>
</dbReference>
<dbReference type="InterPro" id="IPR000383">
    <property type="entry name" value="Xaa-Pro-like_dom"/>
</dbReference>
<dbReference type="Pfam" id="PF08530">
    <property type="entry name" value="PepX_C"/>
    <property type="match status" value="1"/>
</dbReference>
<keyword evidence="5" id="KW-0067">ATP-binding</keyword>
<dbReference type="PROSITE" id="PS00211">
    <property type="entry name" value="ABC_TRANSPORTER_1"/>
    <property type="match status" value="1"/>
</dbReference>
<evidence type="ECO:0000256" key="6">
    <source>
        <dbReference type="SAM" id="Phobius"/>
    </source>
</evidence>
<gene>
    <name evidence="8" type="ORF">FKR81_26290</name>
</gene>
<dbReference type="Gene3D" id="3.40.50.300">
    <property type="entry name" value="P-loop containing nucleotide triphosphate hydrolases"/>
    <property type="match status" value="1"/>
</dbReference>
<reference evidence="8 9" key="1">
    <citation type="submission" date="2019-07" db="EMBL/GenBank/DDBJ databases">
        <title>Lentzea xizangensis sp. nov., isolated from Qinghai-Tibetan Plateau Soils.</title>
        <authorList>
            <person name="Huang J."/>
        </authorList>
    </citation>
    <scope>NUCLEOTIDE SEQUENCE [LARGE SCALE GENOMIC DNA]</scope>
    <source>
        <strain evidence="8 9">FXJ1.1311</strain>
    </source>
</reference>
<organism evidence="8 9">
    <name type="scientific">Lentzea tibetensis</name>
    <dbReference type="NCBI Taxonomy" id="2591470"/>
    <lineage>
        <taxon>Bacteria</taxon>
        <taxon>Bacillati</taxon>
        <taxon>Actinomycetota</taxon>
        <taxon>Actinomycetes</taxon>
        <taxon>Pseudonocardiales</taxon>
        <taxon>Pseudonocardiaceae</taxon>
        <taxon>Lentzea</taxon>
    </lineage>
</organism>
<dbReference type="InterPro" id="IPR027417">
    <property type="entry name" value="P-loop_NTPase"/>
</dbReference>
<dbReference type="Gene3D" id="3.40.50.1820">
    <property type="entry name" value="alpha/beta hydrolase"/>
    <property type="match status" value="1"/>
</dbReference>
<keyword evidence="2" id="KW-0813">Transport</keyword>
<evidence type="ECO:0000256" key="1">
    <source>
        <dbReference type="ARBA" id="ARBA00005417"/>
    </source>
</evidence>
<comment type="similarity">
    <text evidence="1">Belongs to the ABC transporter superfamily.</text>
</comment>
<dbReference type="InterPro" id="IPR013736">
    <property type="entry name" value="Xaa-Pro_dipept_C"/>
</dbReference>
<dbReference type="InterPro" id="IPR003593">
    <property type="entry name" value="AAA+_ATPase"/>
</dbReference>
<dbReference type="PROSITE" id="PS50893">
    <property type="entry name" value="ABC_TRANSPORTER_2"/>
    <property type="match status" value="1"/>
</dbReference>
<keyword evidence="6" id="KW-0472">Membrane</keyword>
<proteinExistence type="inferred from homology"/>
<dbReference type="InterPro" id="IPR029058">
    <property type="entry name" value="AB_hydrolase_fold"/>
</dbReference>
<dbReference type="GO" id="GO:0016887">
    <property type="term" value="F:ATP hydrolysis activity"/>
    <property type="evidence" value="ECO:0007669"/>
    <property type="project" value="InterPro"/>
</dbReference>
<keyword evidence="6" id="KW-1133">Transmembrane helix</keyword>
<dbReference type="GO" id="GO:0005524">
    <property type="term" value="F:ATP binding"/>
    <property type="evidence" value="ECO:0007669"/>
    <property type="project" value="UniProtKB-KW"/>
</dbReference>
<keyword evidence="4 8" id="KW-0378">Hydrolase</keyword>
<dbReference type="Pfam" id="PF00005">
    <property type="entry name" value="ABC_tran"/>
    <property type="match status" value="1"/>
</dbReference>
<evidence type="ECO:0000256" key="2">
    <source>
        <dbReference type="ARBA" id="ARBA00022448"/>
    </source>
</evidence>
<evidence type="ECO:0000313" key="9">
    <source>
        <dbReference type="Proteomes" id="UP000316639"/>
    </source>
</evidence>
<sequence length="873" mass="90367">MTRSRGRLVALAAVVVVLLGATAVWISREDPAPDFQVEDGFVEVSGATLDTSLYIPSQTPAPAVLLAHGFGGDKHSTEKDARELAAAGFVVQTYSARGFGRSTGKIGLNDPDLEVADARFLVSRLASRSDVVLDSPGDPRIAVSGASYGGGLSLLLAGTDSRIDALVPVITYNSLAEGLLPNGVFKGAWGGFLYSMGVDSVVSSSDGVAPASLATPVSGVCGRFTPEICRAWTEVATTGTMGPETTALLRRVSPLTVTDKIKAPTLLVQGEQDTLFGLDQSDANAAQIPGPVQQVWFAGGHDGAYPDDELRARIISWISFQLRGAGSNPFGAFEYDVQGNITPEGIPSARTVRADPAGATRRSVELLGDAQTIITPPGGLPAAISGMPALNSRLAQTPWLSSLFGMDLPGQQAAFTSAPLESQLLAAGAPRVRLRVSAVGPPGDGVLFLKVFDKDPNDNRTLPGNAVMPVRLPPLPADGSPVEVDVELSGIVRPFETGHTLQVVVGTTDQNFRTPTTPASYRVSLVGPVSVPVVPGAPTSSLLPVGQLLGILGVLVLALVLGFVRRRRSPDVDSSLSDTPLVISSLTKAYPGGVTAVDDLSFSVARGQILGLLGPNGAGKTTTLRMLMGLIKPTAGEIRVFGSLITPGAPVLSRVGSFVESAGFLPHLSGIENLRLYWAATGRPAADACFDEALEIAGLGSALSRRVRTYSQGMRQRLAIAQAMLGLPDLLVLDEPANGLDPPQIHAMRDVLRRYAAAGRTVVVSSHLLAEVEQTCSHVVVVHHGHVIASGTVSEIASAGGASSFTVDQPVLAASVLGPLVTAVEGSVVHADLGTSSIGTAVSALVAAGVSVERAGPRVRLEDAFLQLVGEGS</sequence>
<dbReference type="SUPFAM" id="SSF53474">
    <property type="entry name" value="alpha/beta-Hydrolases"/>
    <property type="match status" value="1"/>
</dbReference>
<dbReference type="SMART" id="SM00939">
    <property type="entry name" value="PepX_C"/>
    <property type="match status" value="1"/>
</dbReference>
<keyword evidence="6" id="KW-0812">Transmembrane</keyword>
<dbReference type="Pfam" id="PF02129">
    <property type="entry name" value="Peptidase_S15"/>
    <property type="match status" value="1"/>
</dbReference>
<dbReference type="AlphaFoldDB" id="A0A563ENQ0"/>
<keyword evidence="3" id="KW-0547">Nucleotide-binding</keyword>
<name>A0A563ENQ0_9PSEU</name>
<dbReference type="Proteomes" id="UP000316639">
    <property type="component" value="Unassembled WGS sequence"/>
</dbReference>
<dbReference type="SUPFAM" id="SSF49785">
    <property type="entry name" value="Galactose-binding domain-like"/>
    <property type="match status" value="1"/>
</dbReference>
<protein>
    <submittedName>
        <fullName evidence="8">Alpha/beta fold hydrolase</fullName>
    </submittedName>
</protein>
<evidence type="ECO:0000313" key="8">
    <source>
        <dbReference type="EMBL" id="TWP48933.1"/>
    </source>
</evidence>
<accession>A0A563ENQ0</accession>
<feature type="domain" description="ABC transporter" evidence="7">
    <location>
        <begin position="581"/>
        <end position="809"/>
    </location>
</feature>
<comment type="caution">
    <text evidence="8">The sequence shown here is derived from an EMBL/GenBank/DDBJ whole genome shotgun (WGS) entry which is preliminary data.</text>
</comment>
<evidence type="ECO:0000256" key="3">
    <source>
        <dbReference type="ARBA" id="ARBA00022741"/>
    </source>
</evidence>
<dbReference type="PANTHER" id="PTHR43335:SF4">
    <property type="entry name" value="ABC TRANSPORTER, ATP-BINDING PROTEIN"/>
    <property type="match status" value="1"/>
</dbReference>
<dbReference type="InterPro" id="IPR008979">
    <property type="entry name" value="Galactose-bd-like_sf"/>
</dbReference>